<proteinExistence type="predicted"/>
<keyword evidence="1" id="KW-0723">Serine/threonine-protein kinase</keyword>
<dbReference type="CDD" id="cd16936">
    <property type="entry name" value="HATPase_RsbW-like"/>
    <property type="match status" value="1"/>
</dbReference>
<dbReference type="Gene3D" id="3.30.565.10">
    <property type="entry name" value="Histidine kinase-like ATPase, C-terminal domain"/>
    <property type="match status" value="1"/>
</dbReference>
<feature type="domain" description="Histidine kinase/HSP90-like ATPase" evidence="2">
    <location>
        <begin position="28"/>
        <end position="133"/>
    </location>
</feature>
<evidence type="ECO:0000313" key="4">
    <source>
        <dbReference type="Proteomes" id="UP000239415"/>
    </source>
</evidence>
<dbReference type="PANTHER" id="PTHR35526">
    <property type="entry name" value="ANTI-SIGMA-F FACTOR RSBW-RELATED"/>
    <property type="match status" value="1"/>
</dbReference>
<protein>
    <submittedName>
        <fullName evidence="3">Anti-sigma regulatory factor (Ser/Thr protein kinase)</fullName>
    </submittedName>
</protein>
<accession>A0A2T0KBC2</accession>
<keyword evidence="4" id="KW-1185">Reference proteome</keyword>
<reference evidence="3 4" key="1">
    <citation type="submission" date="2018-03" db="EMBL/GenBank/DDBJ databases">
        <title>Genomic Encyclopedia of Archaeal and Bacterial Type Strains, Phase II (KMG-II): from individual species to whole genera.</title>
        <authorList>
            <person name="Goeker M."/>
        </authorList>
    </citation>
    <scope>NUCLEOTIDE SEQUENCE [LARGE SCALE GENOMIC DNA]</scope>
    <source>
        <strain evidence="3 4">DSM 43146</strain>
    </source>
</reference>
<dbReference type="EMBL" id="PVMZ01000008">
    <property type="protein sequence ID" value="PRX20464.1"/>
    <property type="molecule type" value="Genomic_DNA"/>
</dbReference>
<sequence length="138" mass="14784">MGEGAVVPSDPEEHVVSERLPPIMGAQRRARDVVADACLRWNLAHLVAPAALIVSELVANAAEHAHTFMTLEVAHRGSHLYLAVRDGTSTPPVQREPPPDMVVPGGRGLLLVETTATTWGWDLQSGGKIVWATLVLDS</sequence>
<evidence type="ECO:0000259" key="2">
    <source>
        <dbReference type="Pfam" id="PF13581"/>
    </source>
</evidence>
<evidence type="ECO:0000313" key="3">
    <source>
        <dbReference type="EMBL" id="PRX20464.1"/>
    </source>
</evidence>
<comment type="caution">
    <text evidence="3">The sequence shown here is derived from an EMBL/GenBank/DDBJ whole genome shotgun (WGS) entry which is preliminary data.</text>
</comment>
<evidence type="ECO:0000256" key="1">
    <source>
        <dbReference type="ARBA" id="ARBA00022527"/>
    </source>
</evidence>
<dbReference type="GO" id="GO:0004674">
    <property type="term" value="F:protein serine/threonine kinase activity"/>
    <property type="evidence" value="ECO:0007669"/>
    <property type="project" value="UniProtKB-KW"/>
</dbReference>
<dbReference type="InterPro" id="IPR003594">
    <property type="entry name" value="HATPase_dom"/>
</dbReference>
<dbReference type="PANTHER" id="PTHR35526:SF3">
    <property type="entry name" value="ANTI-SIGMA-F FACTOR RSBW"/>
    <property type="match status" value="1"/>
</dbReference>
<name>A0A2T0KBC2_9ACTN</name>
<gene>
    <name evidence="3" type="ORF">CLV67_108262</name>
</gene>
<keyword evidence="3" id="KW-0808">Transferase</keyword>
<dbReference type="AlphaFoldDB" id="A0A2T0KBC2"/>
<keyword evidence="3" id="KW-0418">Kinase</keyword>
<dbReference type="SUPFAM" id="SSF55874">
    <property type="entry name" value="ATPase domain of HSP90 chaperone/DNA topoisomerase II/histidine kinase"/>
    <property type="match status" value="1"/>
</dbReference>
<organism evidence="3 4">
    <name type="scientific">Actinoplanes italicus</name>
    <dbReference type="NCBI Taxonomy" id="113567"/>
    <lineage>
        <taxon>Bacteria</taxon>
        <taxon>Bacillati</taxon>
        <taxon>Actinomycetota</taxon>
        <taxon>Actinomycetes</taxon>
        <taxon>Micromonosporales</taxon>
        <taxon>Micromonosporaceae</taxon>
        <taxon>Actinoplanes</taxon>
    </lineage>
</organism>
<dbReference type="InterPro" id="IPR050267">
    <property type="entry name" value="Anti-sigma-factor_SerPK"/>
</dbReference>
<dbReference type="Proteomes" id="UP000239415">
    <property type="component" value="Unassembled WGS sequence"/>
</dbReference>
<dbReference type="InterPro" id="IPR036890">
    <property type="entry name" value="HATPase_C_sf"/>
</dbReference>
<dbReference type="Pfam" id="PF13581">
    <property type="entry name" value="HATPase_c_2"/>
    <property type="match status" value="1"/>
</dbReference>